<protein>
    <submittedName>
        <fullName evidence="1">Chromosome 3, complete genome</fullName>
    </submittedName>
</protein>
<dbReference type="AlphaFoldDB" id="A0A098DYR1"/>
<reference evidence="2 3" key="2">
    <citation type="journal article" date="2010" name="Nature">
        <title>Comparative genomics reveals mobile pathogenicity chromosomes in Fusarium.</title>
        <authorList>
            <person name="Ma L.J."/>
            <person name="van der Does H.C."/>
            <person name="Borkovich K.A."/>
            <person name="Coleman J.J."/>
            <person name="Daboussi M.J."/>
            <person name="Di Pietro A."/>
            <person name="Dufresne M."/>
            <person name="Freitag M."/>
            <person name="Grabherr M."/>
            <person name="Henrissat B."/>
            <person name="Houterman P.M."/>
            <person name="Kang S."/>
            <person name="Shim W.B."/>
            <person name="Woloshuk C."/>
            <person name="Xie X."/>
            <person name="Xu J.R."/>
            <person name="Antoniw J."/>
            <person name="Baker S.E."/>
            <person name="Bluhm B.H."/>
            <person name="Breakspear A."/>
            <person name="Brown D.W."/>
            <person name="Butchko R.A."/>
            <person name="Chapman S."/>
            <person name="Coulson R."/>
            <person name="Coutinho P.M."/>
            <person name="Danchin E.G."/>
            <person name="Diener A."/>
            <person name="Gale L.R."/>
            <person name="Gardiner D.M."/>
            <person name="Goff S."/>
            <person name="Hammond-Kosack K.E."/>
            <person name="Hilburn K."/>
            <person name="Hua-Van A."/>
            <person name="Jonkers W."/>
            <person name="Kazan K."/>
            <person name="Kodira C.D."/>
            <person name="Koehrsen M."/>
            <person name="Kumar L."/>
            <person name="Lee Y.H."/>
            <person name="Li L."/>
            <person name="Manners J.M."/>
            <person name="Miranda-Saavedra D."/>
            <person name="Mukherjee M."/>
            <person name="Park G."/>
            <person name="Park J."/>
            <person name="Park S.Y."/>
            <person name="Proctor R.H."/>
            <person name="Regev A."/>
            <person name="Ruiz-Roldan M.C."/>
            <person name="Sain D."/>
            <person name="Sakthikumar S."/>
            <person name="Sykes S."/>
            <person name="Schwartz D.C."/>
            <person name="Turgeon B.G."/>
            <person name="Wapinski I."/>
            <person name="Yoder O."/>
            <person name="Young S."/>
            <person name="Zeng Q."/>
            <person name="Zhou S."/>
            <person name="Galagan J."/>
            <person name="Cuomo C.A."/>
            <person name="Kistler H.C."/>
            <person name="Rep M."/>
        </authorList>
    </citation>
    <scope>GENOME REANNOTATION</scope>
    <source>
        <strain evidence="3">ATCC MYA-4620 / CBS 123657 / FGSC 9075 / NRRL 31084 / PH-1</strain>
        <strain evidence="2">PH-1 / ATCC MYA-4620 / FGSC 9075 / NRRL 31084</strain>
    </source>
</reference>
<sequence length="66" mass="7595">MSMITCGSLFREREKQPISFGLGVFRTSQLGSYRTTSTSLSSKWYTSYAILLSRLQRQTNKKIPQK</sequence>
<reference evidence="2" key="4">
    <citation type="submission" date="2017-01" db="UniProtKB">
        <authorList>
            <consortium name="EnsemblFungi"/>
        </authorList>
    </citation>
    <scope>IDENTIFICATION</scope>
    <source>
        <strain evidence="2">PH-1 / ATCC MYA-4620 / FGSC 9075 / NRRL 31084</strain>
    </source>
</reference>
<keyword evidence="3" id="KW-1185">Reference proteome</keyword>
<gene>
    <name evidence="1" type="ORF">FGRAMPH1_01T20047</name>
</gene>
<evidence type="ECO:0000313" key="1">
    <source>
        <dbReference type="EMBL" id="CEF86499.1"/>
    </source>
</evidence>
<dbReference type="EnsemblFungi" id="CEF86499">
    <property type="protein sequence ID" value="CEF86499"/>
    <property type="gene ID" value="FGRRES_15345"/>
</dbReference>
<dbReference type="InParanoid" id="A0A098DYR1"/>
<dbReference type="EMBL" id="HG970334">
    <property type="protein sequence ID" value="CEF86499.1"/>
    <property type="molecule type" value="Genomic_DNA"/>
</dbReference>
<proteinExistence type="predicted"/>
<reference evidence="1 3" key="3">
    <citation type="journal article" date="2015" name="BMC Genomics">
        <title>The completed genome sequence of the pathogenic ascomycete fungus Fusarium graminearum.</title>
        <authorList>
            <person name="King R."/>
            <person name="Urban M."/>
            <person name="Hammond-Kosack M.C."/>
            <person name="Hassani-Pak K."/>
            <person name="Hammond-Kosack K.E."/>
        </authorList>
    </citation>
    <scope>NUCLEOTIDE SEQUENCE [LARGE SCALE GENOMIC DNA]</scope>
    <source>
        <strain evidence="3">ATCC MYA-4620 / CBS 123657 / FGSC 9075 / NRRL 31084 / PH-1</strain>
        <strain evidence="1">PH-1</strain>
    </source>
</reference>
<evidence type="ECO:0000313" key="2">
    <source>
        <dbReference type="EnsemblFungi" id="CEF86499"/>
    </source>
</evidence>
<organism evidence="1 3">
    <name type="scientific">Gibberella zeae (strain ATCC MYA-4620 / CBS 123657 / FGSC 9075 / NRRL 31084 / PH-1)</name>
    <name type="common">Wheat head blight fungus</name>
    <name type="synonym">Fusarium graminearum</name>
    <dbReference type="NCBI Taxonomy" id="229533"/>
    <lineage>
        <taxon>Eukaryota</taxon>
        <taxon>Fungi</taxon>
        <taxon>Dikarya</taxon>
        <taxon>Ascomycota</taxon>
        <taxon>Pezizomycotina</taxon>
        <taxon>Sordariomycetes</taxon>
        <taxon>Hypocreomycetidae</taxon>
        <taxon>Hypocreales</taxon>
        <taxon>Nectriaceae</taxon>
        <taxon>Fusarium</taxon>
    </lineage>
</organism>
<accession>A0A0E0SJ86</accession>
<reference evidence="2 3" key="1">
    <citation type="journal article" date="2007" name="Science">
        <title>The Fusarium graminearum genome reveals a link between localized polymorphism and pathogen specialization.</title>
        <authorList>
            <person name="Cuomo C.A."/>
            <person name="Gueldener U."/>
            <person name="Xu J.-R."/>
            <person name="Trail F."/>
            <person name="Turgeon B.G."/>
            <person name="Di Pietro A."/>
            <person name="Walton J.D."/>
            <person name="Ma L.-J."/>
            <person name="Baker S.E."/>
            <person name="Rep M."/>
            <person name="Adam G."/>
            <person name="Antoniw J."/>
            <person name="Baldwin T."/>
            <person name="Calvo S.E."/>
            <person name="Chang Y.-L."/>
            <person name="DeCaprio D."/>
            <person name="Gale L.R."/>
            <person name="Gnerre S."/>
            <person name="Goswami R.S."/>
            <person name="Hammond-Kosack K."/>
            <person name="Harris L.J."/>
            <person name="Hilburn K."/>
            <person name="Kennell J.C."/>
            <person name="Kroken S."/>
            <person name="Magnuson J.K."/>
            <person name="Mannhaupt G."/>
            <person name="Mauceli E.W."/>
            <person name="Mewes H.-W."/>
            <person name="Mitterbauer R."/>
            <person name="Muehlbauer G."/>
            <person name="Muensterkoetter M."/>
            <person name="Nelson D."/>
            <person name="O'Donnell K."/>
            <person name="Ouellet T."/>
            <person name="Qi W."/>
            <person name="Quesneville H."/>
            <person name="Roncero M.I.G."/>
            <person name="Seong K.-Y."/>
            <person name="Tetko I.V."/>
            <person name="Urban M."/>
            <person name="Waalwijk C."/>
            <person name="Ward T.J."/>
            <person name="Yao J."/>
            <person name="Birren B.W."/>
            <person name="Kistler H.C."/>
        </authorList>
    </citation>
    <scope>NUCLEOTIDE SEQUENCE [LARGE SCALE GENOMIC DNA]</scope>
    <source>
        <strain evidence="3">ATCC MYA-4620 / CBS 123657 / FGSC 9075 / NRRL 31084 / PH-1</strain>
        <strain evidence="2">PH-1 / ATCC MYA-4620 / FGSC 9075 / NRRL 31084</strain>
    </source>
</reference>
<dbReference type="Proteomes" id="UP000070720">
    <property type="component" value="Chromosome 3"/>
</dbReference>
<name>A0A098DYR1_GIBZE</name>
<evidence type="ECO:0000313" key="3">
    <source>
        <dbReference type="Proteomes" id="UP000070720"/>
    </source>
</evidence>
<dbReference type="VEuPathDB" id="FungiDB:FGRAMPH1_01G20047"/>
<accession>A0A098DYR1</accession>